<evidence type="ECO:0000256" key="2">
    <source>
        <dbReference type="ARBA" id="ARBA00013194"/>
    </source>
</evidence>
<dbReference type="OMA" id="GMVEYWR"/>
<dbReference type="SUPFAM" id="SSF50978">
    <property type="entry name" value="WD40 repeat-like"/>
    <property type="match status" value="1"/>
</dbReference>
<dbReference type="InterPro" id="IPR002130">
    <property type="entry name" value="Cyclophilin-type_PPIase_dom"/>
</dbReference>
<evidence type="ECO:0000256" key="6">
    <source>
        <dbReference type="ARBA" id="ARBA00023235"/>
    </source>
</evidence>
<dbReference type="PANTHER" id="PTHR45625">
    <property type="entry name" value="PEPTIDYL-PROLYL CIS-TRANS ISOMERASE-RELATED"/>
    <property type="match status" value="1"/>
</dbReference>
<sequence length="638" mass="71961">MSKTASKRSRAEPSGSESDADIGPLPTTSLADEPKRDEKLKKKIKKLKFEDAYLRNIPAAEAYQKSFMHRDTVTHVMSTKTDFIITASCDGHVKFWKKLHAEGVEFVKHFRAHLTPIIKLIGNCNGTLACTIADDKAAKIFDVINFDMINFLKLDYQLSSCVFIHGTGDAVPYLAVAQRSSNLVHIFDARGESRPLRTLDCLHINPISLMEYNHVFDCTVSIDEQGMVEYWSGAKNDYQFPENLSFKYKTETDLYEFAKSKVTITSLTISPDGKYFATFATDRKIRIFKFLTGRLSKVIDENLSNYANDKEQAGFSGPEFSRRMAIEKDLQQSSNIDSYRLINLIYDETSNFLLYSTMRGVKVVNLVTNKVVRIIGRKEHLRFLNITLCKAVPLLSGSVTSAQAGATRTAEMEASDNPSLQRSEPDPLLVAAAYKKNRLYLFTNNEPYETEGVDNERDIFNEKPKKEDMLTPMEETQSVKRLSDSAVIHTTFGDICCKLFAKECPKAVENFCGHTRNGYYNGHTFHRVIKSFMIQTGDPTGTGMGGESIWGHDFEDEFHNSLKHDRPYTMSMANAGPNTNGSQFFITVCPTPHLDNKHTVFGRVTKGMEVVQNISKVKTNPKNNKPFEDVNIISITLK</sequence>
<dbReference type="InterPro" id="IPR001680">
    <property type="entry name" value="WD40_rpt"/>
</dbReference>
<accession>A0A915IT14</accession>
<dbReference type="Gene3D" id="2.40.100.10">
    <property type="entry name" value="Cyclophilin-like"/>
    <property type="match status" value="1"/>
</dbReference>
<dbReference type="AlphaFoldDB" id="A0A915IT14"/>
<evidence type="ECO:0000256" key="4">
    <source>
        <dbReference type="ARBA" id="ARBA00022737"/>
    </source>
</evidence>
<dbReference type="GO" id="GO:0005634">
    <property type="term" value="C:nucleus"/>
    <property type="evidence" value="ECO:0007669"/>
    <property type="project" value="UniProtKB-ARBA"/>
</dbReference>
<dbReference type="GO" id="GO:0003755">
    <property type="term" value="F:peptidyl-prolyl cis-trans isomerase activity"/>
    <property type="evidence" value="ECO:0007669"/>
    <property type="project" value="UniProtKB-KW"/>
</dbReference>
<comment type="catalytic activity">
    <reaction evidence="1">
        <text>[protein]-peptidylproline (omega=180) = [protein]-peptidylproline (omega=0)</text>
        <dbReference type="Rhea" id="RHEA:16237"/>
        <dbReference type="Rhea" id="RHEA-COMP:10747"/>
        <dbReference type="Rhea" id="RHEA-COMP:10748"/>
        <dbReference type="ChEBI" id="CHEBI:83833"/>
        <dbReference type="ChEBI" id="CHEBI:83834"/>
        <dbReference type="EC" id="5.2.1.8"/>
    </reaction>
</comment>
<dbReference type="Pfam" id="PF00160">
    <property type="entry name" value="Pro_isomerase"/>
    <property type="match status" value="1"/>
</dbReference>
<keyword evidence="9" id="KW-1185">Reference proteome</keyword>
<dbReference type="Pfam" id="PF00400">
    <property type="entry name" value="WD40"/>
    <property type="match status" value="2"/>
</dbReference>
<evidence type="ECO:0000259" key="8">
    <source>
        <dbReference type="PROSITE" id="PS50072"/>
    </source>
</evidence>
<reference evidence="10" key="1">
    <citation type="submission" date="2022-11" db="UniProtKB">
        <authorList>
            <consortium name="WormBaseParasite"/>
        </authorList>
    </citation>
    <scope>IDENTIFICATION</scope>
</reference>
<dbReference type="EC" id="5.2.1.8" evidence="2"/>
<evidence type="ECO:0000256" key="5">
    <source>
        <dbReference type="ARBA" id="ARBA00023110"/>
    </source>
</evidence>
<feature type="region of interest" description="Disordered" evidence="7">
    <location>
        <begin position="1"/>
        <end position="37"/>
    </location>
</feature>
<evidence type="ECO:0000256" key="1">
    <source>
        <dbReference type="ARBA" id="ARBA00000971"/>
    </source>
</evidence>
<keyword evidence="4" id="KW-0677">Repeat</keyword>
<feature type="domain" description="PPIase cyclophilin-type" evidence="8">
    <location>
        <begin position="482"/>
        <end position="637"/>
    </location>
</feature>
<dbReference type="FunFam" id="2.40.100.10:FF:000003">
    <property type="entry name" value="Peptidylprolyl isomerase domain and WD repeat-containing 1"/>
    <property type="match status" value="1"/>
</dbReference>
<evidence type="ECO:0000256" key="7">
    <source>
        <dbReference type="SAM" id="MobiDB-lite"/>
    </source>
</evidence>
<keyword evidence="5" id="KW-0697">Rotamase</keyword>
<evidence type="ECO:0000313" key="9">
    <source>
        <dbReference type="Proteomes" id="UP000887565"/>
    </source>
</evidence>
<name>A0A915IT14_ROMCU</name>
<dbReference type="InterPro" id="IPR015943">
    <property type="entry name" value="WD40/YVTN_repeat-like_dom_sf"/>
</dbReference>
<organism evidence="9 10">
    <name type="scientific">Romanomermis culicivorax</name>
    <name type="common">Nematode worm</name>
    <dbReference type="NCBI Taxonomy" id="13658"/>
    <lineage>
        <taxon>Eukaryota</taxon>
        <taxon>Metazoa</taxon>
        <taxon>Ecdysozoa</taxon>
        <taxon>Nematoda</taxon>
        <taxon>Enoplea</taxon>
        <taxon>Dorylaimia</taxon>
        <taxon>Mermithida</taxon>
        <taxon>Mermithoidea</taxon>
        <taxon>Mermithidae</taxon>
        <taxon>Romanomermis</taxon>
    </lineage>
</organism>
<dbReference type="Gene3D" id="2.130.10.10">
    <property type="entry name" value="YVTN repeat-like/Quinoprotein amine dehydrogenase"/>
    <property type="match status" value="2"/>
</dbReference>
<proteinExistence type="predicted"/>
<dbReference type="WBParaSite" id="nRc.2.0.1.t17010-RA">
    <property type="protein sequence ID" value="nRc.2.0.1.t17010-RA"/>
    <property type="gene ID" value="nRc.2.0.1.g17010"/>
</dbReference>
<evidence type="ECO:0000313" key="10">
    <source>
        <dbReference type="WBParaSite" id="nRc.2.0.1.t17010-RA"/>
    </source>
</evidence>
<dbReference type="CDD" id="cd01927">
    <property type="entry name" value="cyclophilin_WD40"/>
    <property type="match status" value="1"/>
</dbReference>
<dbReference type="InterPro" id="IPR044666">
    <property type="entry name" value="Cyclophilin_A-like"/>
</dbReference>
<keyword evidence="6" id="KW-0413">Isomerase</keyword>
<dbReference type="PRINTS" id="PR00153">
    <property type="entry name" value="CSAPPISMRASE"/>
</dbReference>
<dbReference type="PROSITE" id="PS50072">
    <property type="entry name" value="CSA_PPIASE_2"/>
    <property type="match status" value="1"/>
</dbReference>
<dbReference type="PANTHER" id="PTHR45625:SF4">
    <property type="entry name" value="PEPTIDYLPROLYL ISOMERASE DOMAIN AND WD REPEAT-CONTAINING PROTEIN 1"/>
    <property type="match status" value="1"/>
</dbReference>
<evidence type="ECO:0000256" key="3">
    <source>
        <dbReference type="ARBA" id="ARBA00022574"/>
    </source>
</evidence>
<protein>
    <recommendedName>
        <fullName evidence="2">peptidylprolyl isomerase</fullName>
        <ecNumber evidence="2">5.2.1.8</ecNumber>
    </recommendedName>
</protein>
<dbReference type="InterPro" id="IPR029000">
    <property type="entry name" value="Cyclophilin-like_dom_sf"/>
</dbReference>
<dbReference type="Proteomes" id="UP000887565">
    <property type="component" value="Unplaced"/>
</dbReference>
<dbReference type="InterPro" id="IPR036322">
    <property type="entry name" value="WD40_repeat_dom_sf"/>
</dbReference>
<dbReference type="SMART" id="SM00320">
    <property type="entry name" value="WD40"/>
    <property type="match status" value="4"/>
</dbReference>
<keyword evidence="3" id="KW-0853">WD repeat</keyword>
<dbReference type="SUPFAM" id="SSF50891">
    <property type="entry name" value="Cyclophilin-like"/>
    <property type="match status" value="1"/>
</dbReference>